<dbReference type="GO" id="GO:1902975">
    <property type="term" value="P:mitotic DNA replication initiation"/>
    <property type="evidence" value="ECO:0007669"/>
    <property type="project" value="TreeGrafter"/>
</dbReference>
<protein>
    <recommendedName>
        <fullName evidence="2">DNA polymerase alpha catalytic subunit N-terminal domain-containing protein</fullName>
    </recommendedName>
</protein>
<keyword evidence="4" id="KW-1185">Reference proteome</keyword>
<sequence length="469" mass="53756">MAPAPEMDNTDDQTQATKSIAQGRSRREKKDKSGKFAAFEKLKRAKERGEKNKYELEEEKAVYDIVDEDNYSEIVRQRQEDDWIIDDDGAGYVEDGREIFDDDMDDDTFSKNEKKKDGDKKKNKNIVRPGTKPKANIKSMFAAASMVTKKKPEKDVTLANDDLLGDLMEELHKGSSQSKPLPVKINKNKAASKEALNPFSVKPLQPRNIKRELDNSSQKYVSPTIKVKKQCKPESIRTKPEPARVKKEPVEVKQEPIEEESPLIEEFDTNMDDDDELVLNQNGHNDLNESGMELNDIDFNDEVEDVKPINAKPVKKENTVKSQPVIESKEFVSSGWESIQSDNTDNVIDIQVDSSKLPLVTNEEGEQVMRFYWLDAYEDPWKQPGIVYLFGKVWIESAKSHVSCCVTVKNIQRHVYLLPRKTRVNTKTGEDTGFEVNMVDVYTEFNDRISEKHKIMKFKSMVSSSRIYK</sequence>
<feature type="region of interest" description="Disordered" evidence="1">
    <location>
        <begin position="1"/>
        <end position="36"/>
    </location>
</feature>
<dbReference type="SUPFAM" id="SSF53098">
    <property type="entry name" value="Ribonuclease H-like"/>
    <property type="match status" value="1"/>
</dbReference>
<dbReference type="GO" id="GO:0003682">
    <property type="term" value="F:chromatin binding"/>
    <property type="evidence" value="ECO:0007669"/>
    <property type="project" value="TreeGrafter"/>
</dbReference>
<dbReference type="GO" id="GO:0006272">
    <property type="term" value="P:leading strand elongation"/>
    <property type="evidence" value="ECO:0007669"/>
    <property type="project" value="TreeGrafter"/>
</dbReference>
<dbReference type="PANTHER" id="PTHR45861">
    <property type="entry name" value="DNA POLYMERASE ALPHA CATALYTIC SUBUNIT"/>
    <property type="match status" value="1"/>
</dbReference>
<feature type="compositionally biased region" description="Basic and acidic residues" evidence="1">
    <location>
        <begin position="231"/>
        <end position="256"/>
    </location>
</feature>
<feature type="region of interest" description="Disordered" evidence="1">
    <location>
        <begin position="95"/>
        <end position="132"/>
    </location>
</feature>
<feature type="domain" description="DNA polymerase alpha catalytic subunit N-terminal" evidence="2">
    <location>
        <begin position="40"/>
        <end position="101"/>
    </location>
</feature>
<dbReference type="Proteomes" id="UP001347796">
    <property type="component" value="Unassembled WGS sequence"/>
</dbReference>
<dbReference type="GO" id="GO:0003697">
    <property type="term" value="F:single-stranded DNA binding"/>
    <property type="evidence" value="ECO:0007669"/>
    <property type="project" value="TreeGrafter"/>
</dbReference>
<dbReference type="GO" id="GO:0003887">
    <property type="term" value="F:DNA-directed DNA polymerase activity"/>
    <property type="evidence" value="ECO:0007669"/>
    <property type="project" value="TreeGrafter"/>
</dbReference>
<dbReference type="InterPro" id="IPR012337">
    <property type="entry name" value="RNaseH-like_sf"/>
</dbReference>
<dbReference type="GO" id="GO:0003688">
    <property type="term" value="F:DNA replication origin binding"/>
    <property type="evidence" value="ECO:0007669"/>
    <property type="project" value="TreeGrafter"/>
</dbReference>
<name>A0AAN8KIK8_PATCE</name>
<feature type="region of interest" description="Disordered" evidence="1">
    <location>
        <begin position="231"/>
        <end position="258"/>
    </location>
</feature>
<accession>A0AAN8KIK8</accession>
<dbReference type="GO" id="GO:0006273">
    <property type="term" value="P:lagging strand elongation"/>
    <property type="evidence" value="ECO:0007669"/>
    <property type="project" value="TreeGrafter"/>
</dbReference>
<evidence type="ECO:0000313" key="4">
    <source>
        <dbReference type="Proteomes" id="UP001347796"/>
    </source>
</evidence>
<dbReference type="PANTHER" id="PTHR45861:SF1">
    <property type="entry name" value="DNA POLYMERASE ALPHA CATALYTIC SUBUNIT"/>
    <property type="match status" value="1"/>
</dbReference>
<evidence type="ECO:0000259" key="2">
    <source>
        <dbReference type="Pfam" id="PF12254"/>
    </source>
</evidence>
<feature type="compositionally biased region" description="Polar residues" evidence="1">
    <location>
        <begin position="12"/>
        <end position="22"/>
    </location>
</feature>
<reference evidence="3 4" key="1">
    <citation type="submission" date="2024-01" db="EMBL/GenBank/DDBJ databases">
        <title>The genome of the rayed Mediterranean limpet Patella caerulea (Linnaeus, 1758).</title>
        <authorList>
            <person name="Anh-Thu Weber A."/>
            <person name="Halstead-Nussloch G."/>
        </authorList>
    </citation>
    <scope>NUCLEOTIDE SEQUENCE [LARGE SCALE GENOMIC DNA]</scope>
    <source>
        <strain evidence="3">AATW-2023a</strain>
        <tissue evidence="3">Whole specimen</tissue>
    </source>
</reference>
<gene>
    <name evidence="3" type="ORF">SNE40_001404</name>
</gene>
<evidence type="ECO:0000256" key="1">
    <source>
        <dbReference type="SAM" id="MobiDB-lite"/>
    </source>
</evidence>
<dbReference type="EMBL" id="JAZGQO010000001">
    <property type="protein sequence ID" value="KAK6196117.1"/>
    <property type="molecule type" value="Genomic_DNA"/>
</dbReference>
<dbReference type="AlphaFoldDB" id="A0AAN8KIK8"/>
<proteinExistence type="predicted"/>
<evidence type="ECO:0000313" key="3">
    <source>
        <dbReference type="EMBL" id="KAK6196117.1"/>
    </source>
</evidence>
<comment type="caution">
    <text evidence="3">The sequence shown here is derived from an EMBL/GenBank/DDBJ whole genome shotgun (WGS) entry which is preliminary data.</text>
</comment>
<dbReference type="Gene3D" id="2.40.50.730">
    <property type="match status" value="1"/>
</dbReference>
<dbReference type="InterPro" id="IPR024647">
    <property type="entry name" value="DNA_pol_a_cat_su_N"/>
</dbReference>
<organism evidence="3 4">
    <name type="scientific">Patella caerulea</name>
    <name type="common">Rayed Mediterranean limpet</name>
    <dbReference type="NCBI Taxonomy" id="87958"/>
    <lineage>
        <taxon>Eukaryota</taxon>
        <taxon>Metazoa</taxon>
        <taxon>Spiralia</taxon>
        <taxon>Lophotrochozoa</taxon>
        <taxon>Mollusca</taxon>
        <taxon>Gastropoda</taxon>
        <taxon>Patellogastropoda</taxon>
        <taxon>Patelloidea</taxon>
        <taxon>Patellidae</taxon>
        <taxon>Patella</taxon>
    </lineage>
</organism>
<dbReference type="GO" id="GO:0005658">
    <property type="term" value="C:alpha DNA polymerase:primase complex"/>
    <property type="evidence" value="ECO:0007669"/>
    <property type="project" value="TreeGrafter"/>
</dbReference>
<dbReference type="Pfam" id="PF12254">
    <property type="entry name" value="DNA_pol_alpha_N"/>
    <property type="match status" value="1"/>
</dbReference>
<feature type="compositionally biased region" description="Basic and acidic residues" evidence="1">
    <location>
        <begin position="108"/>
        <end position="120"/>
    </location>
</feature>